<dbReference type="InterPro" id="IPR039781">
    <property type="entry name" value="Rad21/Rec8-like"/>
</dbReference>
<evidence type="ECO:0000256" key="1">
    <source>
        <dbReference type="ARBA" id="ARBA00004123"/>
    </source>
</evidence>
<dbReference type="AlphaFoldDB" id="A0AAD6T3L5"/>
<dbReference type="Pfam" id="PF04825">
    <property type="entry name" value="Rad21_Rec8_N"/>
    <property type="match status" value="1"/>
</dbReference>
<feature type="domain" description="Rad21/Rec8-like protein N-terminal" evidence="4">
    <location>
        <begin position="1"/>
        <end position="101"/>
    </location>
</feature>
<evidence type="ECO:0000259" key="4">
    <source>
        <dbReference type="Pfam" id="PF04825"/>
    </source>
</evidence>
<accession>A0AAD6T3L5</accession>
<name>A0AAD6T3L5_9AGAR</name>
<dbReference type="GO" id="GO:0007062">
    <property type="term" value="P:sister chromatid cohesion"/>
    <property type="evidence" value="ECO:0007669"/>
    <property type="project" value="InterPro"/>
</dbReference>
<keyword evidence="2" id="KW-0539">Nucleus</keyword>
<organism evidence="5 6">
    <name type="scientific">Mycena alexandri</name>
    <dbReference type="NCBI Taxonomy" id="1745969"/>
    <lineage>
        <taxon>Eukaryota</taxon>
        <taxon>Fungi</taxon>
        <taxon>Dikarya</taxon>
        <taxon>Basidiomycota</taxon>
        <taxon>Agaricomycotina</taxon>
        <taxon>Agaricomycetes</taxon>
        <taxon>Agaricomycetidae</taxon>
        <taxon>Agaricales</taxon>
        <taxon>Marasmiineae</taxon>
        <taxon>Mycenaceae</taxon>
        <taxon>Mycena</taxon>
    </lineage>
</organism>
<feature type="compositionally biased region" description="Low complexity" evidence="3">
    <location>
        <begin position="585"/>
        <end position="594"/>
    </location>
</feature>
<comment type="caution">
    <text evidence="5">The sequence shown here is derived from an EMBL/GenBank/DDBJ whole genome shotgun (WGS) entry which is preliminary data.</text>
</comment>
<dbReference type="Proteomes" id="UP001218188">
    <property type="component" value="Unassembled WGS sequence"/>
</dbReference>
<comment type="subcellular location">
    <subcellularLocation>
        <location evidence="1">Nucleus</location>
    </subcellularLocation>
</comment>
<dbReference type="GO" id="GO:0008278">
    <property type="term" value="C:cohesin complex"/>
    <property type="evidence" value="ECO:0007669"/>
    <property type="project" value="InterPro"/>
</dbReference>
<feature type="region of interest" description="Disordered" evidence="3">
    <location>
        <begin position="286"/>
        <end position="328"/>
    </location>
</feature>
<dbReference type="GO" id="GO:0005634">
    <property type="term" value="C:nucleus"/>
    <property type="evidence" value="ECO:0007669"/>
    <property type="project" value="UniProtKB-SubCell"/>
</dbReference>
<protein>
    <submittedName>
        <fullName evidence="5">Rec8 like protein-domain-containing protein</fullName>
    </submittedName>
</protein>
<dbReference type="GO" id="GO:0003682">
    <property type="term" value="F:chromatin binding"/>
    <property type="evidence" value="ECO:0007669"/>
    <property type="project" value="TreeGrafter"/>
</dbReference>
<evidence type="ECO:0000256" key="2">
    <source>
        <dbReference type="ARBA" id="ARBA00023242"/>
    </source>
</evidence>
<keyword evidence="6" id="KW-1185">Reference proteome</keyword>
<feature type="region of interest" description="Disordered" evidence="3">
    <location>
        <begin position="503"/>
        <end position="601"/>
    </location>
</feature>
<dbReference type="InterPro" id="IPR006910">
    <property type="entry name" value="Rad21_Rec8_N"/>
</dbReference>
<feature type="compositionally biased region" description="Acidic residues" evidence="3">
    <location>
        <begin position="152"/>
        <end position="161"/>
    </location>
</feature>
<gene>
    <name evidence="5" type="ORF">C8F04DRAFT_1089929</name>
</gene>
<dbReference type="PANTHER" id="PTHR12585">
    <property type="entry name" value="SCC1 / RAD21 FAMILY MEMBER"/>
    <property type="match status" value="1"/>
</dbReference>
<evidence type="ECO:0000313" key="6">
    <source>
        <dbReference type="Proteomes" id="UP001218188"/>
    </source>
</evidence>
<reference evidence="5" key="1">
    <citation type="submission" date="2023-03" db="EMBL/GenBank/DDBJ databases">
        <title>Massive genome expansion in bonnet fungi (Mycena s.s.) driven by repeated elements and novel gene families across ecological guilds.</title>
        <authorList>
            <consortium name="Lawrence Berkeley National Laboratory"/>
            <person name="Harder C.B."/>
            <person name="Miyauchi S."/>
            <person name="Viragh M."/>
            <person name="Kuo A."/>
            <person name="Thoen E."/>
            <person name="Andreopoulos B."/>
            <person name="Lu D."/>
            <person name="Skrede I."/>
            <person name="Drula E."/>
            <person name="Henrissat B."/>
            <person name="Morin E."/>
            <person name="Kohler A."/>
            <person name="Barry K."/>
            <person name="LaButti K."/>
            <person name="Morin E."/>
            <person name="Salamov A."/>
            <person name="Lipzen A."/>
            <person name="Mereny Z."/>
            <person name="Hegedus B."/>
            <person name="Baldrian P."/>
            <person name="Stursova M."/>
            <person name="Weitz H."/>
            <person name="Taylor A."/>
            <person name="Grigoriev I.V."/>
            <person name="Nagy L.G."/>
            <person name="Martin F."/>
            <person name="Kauserud H."/>
        </authorList>
    </citation>
    <scope>NUCLEOTIDE SEQUENCE</scope>
    <source>
        <strain evidence="5">CBHHK200</strain>
    </source>
</reference>
<sequence length="683" mass="74561">MFFSPELLAKRDSGFGLLWLAATLGAKSTFKKLPRRSVLTADISQLCDLIATPTEPLALRLSSNLLIGVARVYKVKQDIFMTDASNCVASLKKVVQEMQSIAATGAQLQMAQPTAKPSALNLAKDPGAAYLIDFDALVADWDEYLNIGDPTAPEEAETDDEFNPKSKSKKPNRKNKDKAPQPAEDPRADLYTLKEHHDHLLSNSFDVSFNGNDPSSSQAGGGYASDDIFLAASDALDIGDGLGDDLAKELGEGWGIFLDDANNMQLENPAQNETPDIPMDLDFGLDPPFDAGPEDMPRSRSESVVPSTPRKRKADSGWGKENIPPSTLRRANSIPASALSPATSFSRLLLSQDLEPEVPLLDVTADGQNQVNPRVKKFKKTRLLLDARTELTDDELKAARAQYLKGQAVLRRDLDQKKAEKDGGKIIEDMVWGVPRGVEADSLVEFWQENFKVQVEARTGTLVIHPVEEPPAKRRKIRDLPDVEDVAQDFGNDMRDELFENDLNNNDFNMQDADLPLELGGDYADRPEQGSIHGRSSEEPGQGRNASRPPSMLGSNFDIAPPLPASGSQRSSLFPWDNAGGGSSSGPEVGPMGSDRISVDRADVRMRGSSLSRRESSLVPSQNGSALDALEFSPRLAKSSQALGEDYAFDVENQANQSQGAFESQRSDMNLITLERNSFNFLE</sequence>
<dbReference type="PANTHER" id="PTHR12585:SF69">
    <property type="entry name" value="FI11703P"/>
    <property type="match status" value="1"/>
</dbReference>
<evidence type="ECO:0000313" key="5">
    <source>
        <dbReference type="EMBL" id="KAJ7038216.1"/>
    </source>
</evidence>
<feature type="compositionally biased region" description="Basic residues" evidence="3">
    <location>
        <begin position="166"/>
        <end position="176"/>
    </location>
</feature>
<feature type="region of interest" description="Disordered" evidence="3">
    <location>
        <begin position="149"/>
        <end position="185"/>
    </location>
</feature>
<proteinExistence type="predicted"/>
<evidence type="ECO:0000256" key="3">
    <source>
        <dbReference type="SAM" id="MobiDB-lite"/>
    </source>
</evidence>
<dbReference type="EMBL" id="JARJCM010000033">
    <property type="protein sequence ID" value="KAJ7038216.1"/>
    <property type="molecule type" value="Genomic_DNA"/>
</dbReference>
<dbReference type="GO" id="GO:1990414">
    <property type="term" value="P:replication-born double-strand break repair via sister chromatid exchange"/>
    <property type="evidence" value="ECO:0007669"/>
    <property type="project" value="TreeGrafter"/>
</dbReference>